<reference evidence="2" key="1">
    <citation type="submission" date="2022-11" db="UniProtKB">
        <authorList>
            <consortium name="WormBaseParasite"/>
        </authorList>
    </citation>
    <scope>IDENTIFICATION</scope>
</reference>
<organism evidence="1 2">
    <name type="scientific">Panagrolaimus sp. PS1159</name>
    <dbReference type="NCBI Taxonomy" id="55785"/>
    <lineage>
        <taxon>Eukaryota</taxon>
        <taxon>Metazoa</taxon>
        <taxon>Ecdysozoa</taxon>
        <taxon>Nematoda</taxon>
        <taxon>Chromadorea</taxon>
        <taxon>Rhabditida</taxon>
        <taxon>Tylenchina</taxon>
        <taxon>Panagrolaimomorpha</taxon>
        <taxon>Panagrolaimoidea</taxon>
        <taxon>Panagrolaimidae</taxon>
        <taxon>Panagrolaimus</taxon>
    </lineage>
</organism>
<accession>A0AC35FUB5</accession>
<dbReference type="WBParaSite" id="PS1159_v2.g20857.t1">
    <property type="protein sequence ID" value="PS1159_v2.g20857.t1"/>
    <property type="gene ID" value="PS1159_v2.g20857"/>
</dbReference>
<dbReference type="Proteomes" id="UP000887580">
    <property type="component" value="Unplaced"/>
</dbReference>
<evidence type="ECO:0000313" key="1">
    <source>
        <dbReference type="Proteomes" id="UP000887580"/>
    </source>
</evidence>
<protein>
    <submittedName>
        <fullName evidence="2">Uncharacterized protein</fullName>
    </submittedName>
</protein>
<sequence>MCGPPPPASFAVAQTIIALGTKKYYDHSKAWNPIDALYNNPQYYHDMIEFQKFAYAQRTLLGDGDYVPAALELAKNMTKKSWISSKFEKLKSTAQPSTYYGGIAWRAHPEDHGTSHVSALDEYGNAVSATTTINRWFGASVQSSLGIIWNDEMDDFSTPGMENGFGFAPSETNYIVPGKRPMSSMSPLIIYHEETGKIKMVIGASGGSKIISAVSRPIVRVLCFNETIKEAVDAPSLHNQFTPDITQFEGGVPLQLIKDLETKFGQKFKPTTGFEGIVQAIFVDDNDGFIYANGDYRRKTNMHPEGY</sequence>
<name>A0AC35FUB5_9BILA</name>
<proteinExistence type="predicted"/>
<evidence type="ECO:0000313" key="2">
    <source>
        <dbReference type="WBParaSite" id="PS1159_v2.g20857.t1"/>
    </source>
</evidence>